<dbReference type="AlphaFoldDB" id="A0A1E4TN70"/>
<dbReference type="EC" id="4.6.1.16" evidence="4"/>
<dbReference type="GO" id="GO:0000379">
    <property type="term" value="P:tRNA-type intron splice site recognition and cleavage"/>
    <property type="evidence" value="ECO:0007669"/>
    <property type="project" value="EnsemblFungi"/>
</dbReference>
<feature type="active site" evidence="5">
    <location>
        <position position="334"/>
    </location>
</feature>
<evidence type="ECO:0000259" key="6">
    <source>
        <dbReference type="Pfam" id="PF01974"/>
    </source>
</evidence>
<dbReference type="PIRSF" id="PIRSF011789">
    <property type="entry name" value="tRNA_splic_SEN2"/>
    <property type="match status" value="1"/>
</dbReference>
<dbReference type="InterPro" id="IPR006677">
    <property type="entry name" value="tRNA_intron_Endonuc_cat-like"/>
</dbReference>
<dbReference type="Pfam" id="PF01974">
    <property type="entry name" value="tRNA_int_endo"/>
    <property type="match status" value="1"/>
</dbReference>
<dbReference type="Gene3D" id="3.40.1350.10">
    <property type="match status" value="1"/>
</dbReference>
<evidence type="ECO:0000256" key="1">
    <source>
        <dbReference type="ARBA" id="ARBA00008078"/>
    </source>
</evidence>
<dbReference type="GO" id="GO:0005741">
    <property type="term" value="C:mitochondrial outer membrane"/>
    <property type="evidence" value="ECO:0007669"/>
    <property type="project" value="EnsemblFungi"/>
</dbReference>
<dbReference type="PANTHER" id="PTHR21227">
    <property type="entry name" value="TRNA-SPLICING ENDONUCLEASE SUBUNIT SEN2"/>
    <property type="match status" value="1"/>
</dbReference>
<dbReference type="GO" id="GO:0000213">
    <property type="term" value="F:tRNA-intron lyase activity"/>
    <property type="evidence" value="ECO:0007669"/>
    <property type="project" value="UniProtKB-UniRule"/>
</dbReference>
<dbReference type="STRING" id="669874.A0A1E4TN70"/>
<dbReference type="SUPFAM" id="SSF53032">
    <property type="entry name" value="tRNA-intron endonuclease catalytic domain-like"/>
    <property type="match status" value="1"/>
</dbReference>
<accession>A0A1E4TN70</accession>
<keyword evidence="2 4" id="KW-0819">tRNA processing</keyword>
<dbReference type="NCBIfam" id="TIGR00324">
    <property type="entry name" value="endA"/>
    <property type="match status" value="1"/>
</dbReference>
<dbReference type="PANTHER" id="PTHR21227:SF0">
    <property type="entry name" value="TRNA-SPLICING ENDONUCLEASE SUBUNIT SEN2"/>
    <property type="match status" value="1"/>
</dbReference>
<gene>
    <name evidence="7" type="ORF">PACTADRAFT_46659</name>
</gene>
<dbReference type="GO" id="GO:0003676">
    <property type="term" value="F:nucleic acid binding"/>
    <property type="evidence" value="ECO:0007669"/>
    <property type="project" value="InterPro"/>
</dbReference>
<comment type="function">
    <text evidence="4">Constitutes one of the two catalytic subunit of the tRNA-splicing endonuclease complex, a complex responsible for identification and cleavage of the splice sites in pre-tRNA. It cleaves pre-tRNA at the 5'- and 3'-splice sites to release the intron. The products are an intron and two tRNA half-molecules bearing 2',3'-cyclic phosphate and 5'-OH termini. There are no conserved sequences at the splice sites, but the intron is invariably located at the same site in the gene, placing the splice sites an invariant distance from the constant structural features of the tRNA body.</text>
</comment>
<feature type="domain" description="tRNA intron endonuclease catalytic" evidence="6">
    <location>
        <begin position="252"/>
        <end position="342"/>
    </location>
</feature>
<dbReference type="InterPro" id="IPR011856">
    <property type="entry name" value="tRNA_endonuc-like_dom_sf"/>
</dbReference>
<comment type="similarity">
    <text evidence="1 4">Belongs to the tRNA-intron endonuclease family.</text>
</comment>
<evidence type="ECO:0000256" key="5">
    <source>
        <dbReference type="PIRSR" id="PIRSR011789-1"/>
    </source>
</evidence>
<feature type="active site" evidence="5">
    <location>
        <position position="290"/>
    </location>
</feature>
<keyword evidence="3 4" id="KW-0456">Lyase</keyword>
<keyword evidence="8" id="KW-1185">Reference proteome</keyword>
<evidence type="ECO:0000256" key="4">
    <source>
        <dbReference type="PIRNR" id="PIRNR011789"/>
    </source>
</evidence>
<sequence>MSKRKNYLDSIYRNPLPINLTALNLKNLVFGFDIHQDQILIRYQDFIFKALDENSIKKLWFNGFFGKGQLSRSEPTFKERTKRRILPIKDFEKLSSEEITKLRREERKKFKQERLTLEKQEILLKSNKNFEELQKIEFLKHELNSKQKISNKKSLKELFDEQIIKNGKDFNINELRKEDLLLVKKDDEGNMDIENIEYLQLMPVEAFFLRFLNLYIDNIDDDYNDHEITMFPLRKLFYTCISIDHLQPDNRFIISYIVYHHYRSLGWCVKSGIKFSTDFILYKKGPPFQHARYAVTIVPNYENDDENMENPSATDKNNWIWFSSLNRVVSGVKKNLIFCYVDIPKLDIFMDKMREIDELDDYYDEGDKFKELFELYKIYEIGIKRWLPTKNRD</sequence>
<dbReference type="CDD" id="cd22363">
    <property type="entry name" value="tRNA-intron_lyase_C"/>
    <property type="match status" value="1"/>
</dbReference>
<dbReference type="GO" id="GO:0000214">
    <property type="term" value="C:tRNA-intron endonuclease complex"/>
    <property type="evidence" value="ECO:0007669"/>
    <property type="project" value="UniProtKB-UniRule"/>
</dbReference>
<feature type="active site" evidence="5">
    <location>
        <position position="282"/>
    </location>
</feature>
<evidence type="ECO:0000313" key="7">
    <source>
        <dbReference type="EMBL" id="ODV93177.1"/>
    </source>
</evidence>
<evidence type="ECO:0000256" key="2">
    <source>
        <dbReference type="ARBA" id="ARBA00022694"/>
    </source>
</evidence>
<dbReference type="InterPro" id="IPR016589">
    <property type="entry name" value="tRNA_splic_SEN2"/>
</dbReference>
<proteinExistence type="inferred from homology"/>
<protein>
    <recommendedName>
        <fullName evidence="4">tRNA-splicing endonuclease subunit Sen2</fullName>
        <ecNumber evidence="4">4.6.1.16</ecNumber>
    </recommendedName>
</protein>
<organism evidence="7 8">
    <name type="scientific">Pachysolen tannophilus NRRL Y-2460</name>
    <dbReference type="NCBI Taxonomy" id="669874"/>
    <lineage>
        <taxon>Eukaryota</taxon>
        <taxon>Fungi</taxon>
        <taxon>Dikarya</taxon>
        <taxon>Ascomycota</taxon>
        <taxon>Saccharomycotina</taxon>
        <taxon>Pichiomycetes</taxon>
        <taxon>Pachysolenaceae</taxon>
        <taxon>Pachysolen</taxon>
    </lineage>
</organism>
<dbReference type="OrthoDB" id="10249562at2759"/>
<dbReference type="Proteomes" id="UP000094236">
    <property type="component" value="Unassembled WGS sequence"/>
</dbReference>
<name>A0A1E4TN70_PACTA</name>
<reference evidence="8" key="1">
    <citation type="submission" date="2016-05" db="EMBL/GenBank/DDBJ databases">
        <title>Comparative genomics of biotechnologically important yeasts.</title>
        <authorList>
            <consortium name="DOE Joint Genome Institute"/>
            <person name="Riley R."/>
            <person name="Haridas S."/>
            <person name="Wolfe K.H."/>
            <person name="Lopes M.R."/>
            <person name="Hittinger C.T."/>
            <person name="Goker M."/>
            <person name="Salamov A."/>
            <person name="Wisecaver J."/>
            <person name="Long T.M."/>
            <person name="Aerts A.L."/>
            <person name="Barry K."/>
            <person name="Choi C."/>
            <person name="Clum A."/>
            <person name="Coughlan A.Y."/>
            <person name="Deshpande S."/>
            <person name="Douglass A.P."/>
            <person name="Hanson S.J."/>
            <person name="Klenk H.-P."/>
            <person name="Labutti K."/>
            <person name="Lapidus A."/>
            <person name="Lindquist E."/>
            <person name="Lipzen A."/>
            <person name="Meier-Kolthoff J.P."/>
            <person name="Ohm R.A."/>
            <person name="Otillar R.P."/>
            <person name="Pangilinan J."/>
            <person name="Peng Y."/>
            <person name="Rokas A."/>
            <person name="Rosa C.A."/>
            <person name="Scheuner C."/>
            <person name="Sibirny A.A."/>
            <person name="Slot J.C."/>
            <person name="Stielow J.B."/>
            <person name="Sun H."/>
            <person name="Kurtzman C.P."/>
            <person name="Blackwell M."/>
            <person name="Grigoriev I.V."/>
            <person name="Jeffries T.W."/>
        </authorList>
    </citation>
    <scope>NUCLEOTIDE SEQUENCE [LARGE SCALE GENOMIC DNA]</scope>
    <source>
        <strain evidence="8">NRRL Y-2460</strain>
    </source>
</reference>
<dbReference type="EMBL" id="KV454018">
    <property type="protein sequence ID" value="ODV93177.1"/>
    <property type="molecule type" value="Genomic_DNA"/>
</dbReference>
<dbReference type="InterPro" id="IPR006676">
    <property type="entry name" value="tRNA_splic"/>
</dbReference>
<evidence type="ECO:0000313" key="8">
    <source>
        <dbReference type="Proteomes" id="UP000094236"/>
    </source>
</evidence>
<evidence type="ECO:0000256" key="3">
    <source>
        <dbReference type="ARBA" id="ARBA00023239"/>
    </source>
</evidence>
<dbReference type="InterPro" id="IPR036167">
    <property type="entry name" value="tRNA_intron_Endo_cat-like_sf"/>
</dbReference>